<evidence type="ECO:0000313" key="2">
    <source>
        <dbReference type="EnsemblPlants" id="OPUNC08G02390.1"/>
    </source>
</evidence>
<keyword evidence="1" id="KW-0732">Signal</keyword>
<dbReference type="OMA" id="HCALTTE"/>
<dbReference type="Gramene" id="OPUNC08G02390.1">
    <property type="protein sequence ID" value="OPUNC08G02390.1"/>
    <property type="gene ID" value="OPUNC08G02390"/>
</dbReference>
<dbReference type="HOGENOM" id="CLU_092954_1_0_1"/>
<dbReference type="Proteomes" id="UP000026962">
    <property type="component" value="Chromosome 8"/>
</dbReference>
<reference evidence="2" key="1">
    <citation type="submission" date="2015-04" db="UniProtKB">
        <authorList>
            <consortium name="EnsemblPlants"/>
        </authorList>
    </citation>
    <scope>IDENTIFICATION</scope>
</reference>
<keyword evidence="3" id="KW-1185">Reference proteome</keyword>
<dbReference type="PANTHER" id="PTHR34838:SF3">
    <property type="entry name" value="OS08G0142100 PROTEIN"/>
    <property type="match status" value="1"/>
</dbReference>
<evidence type="ECO:0008006" key="4">
    <source>
        <dbReference type="Google" id="ProtNLM"/>
    </source>
</evidence>
<evidence type="ECO:0000313" key="3">
    <source>
        <dbReference type="Proteomes" id="UP000026962"/>
    </source>
</evidence>
<organism evidence="2">
    <name type="scientific">Oryza punctata</name>
    <name type="common">Red rice</name>
    <dbReference type="NCBI Taxonomy" id="4537"/>
    <lineage>
        <taxon>Eukaryota</taxon>
        <taxon>Viridiplantae</taxon>
        <taxon>Streptophyta</taxon>
        <taxon>Embryophyta</taxon>
        <taxon>Tracheophyta</taxon>
        <taxon>Spermatophyta</taxon>
        <taxon>Magnoliopsida</taxon>
        <taxon>Liliopsida</taxon>
        <taxon>Poales</taxon>
        <taxon>Poaceae</taxon>
        <taxon>BOP clade</taxon>
        <taxon>Oryzoideae</taxon>
        <taxon>Oryzeae</taxon>
        <taxon>Oryzinae</taxon>
        <taxon>Oryza</taxon>
    </lineage>
</organism>
<evidence type="ECO:0000256" key="1">
    <source>
        <dbReference type="SAM" id="SignalP"/>
    </source>
</evidence>
<dbReference type="AlphaFoldDB" id="A0A0E0LR43"/>
<accession>A0A0E0LR43</accession>
<name>A0A0E0LR43_ORYPU</name>
<sequence>MEKATVLAALSLTVTLLVTGSVVVDACDGVPWMSALAACQQASVNPAMFRTCADTLGTSPDAQEVTGFMLAAANAATESYAAGKAAVGKVLSNPLAPDGERLPCLVCSNKYDDASMLVASTADDAKHCALTTESLPDIITAISAIDDCATAIFQDSGNMTSVYTMAITNRDWSVLVLRLATLLVPPAT</sequence>
<dbReference type="EnsemblPlants" id="OPUNC08G02390.1">
    <property type="protein sequence ID" value="OPUNC08G02390.1"/>
    <property type="gene ID" value="OPUNC08G02390"/>
</dbReference>
<reference evidence="2" key="2">
    <citation type="submission" date="2018-05" db="EMBL/GenBank/DDBJ databases">
        <title>OpunRS2 (Oryza punctata Reference Sequence Version 2).</title>
        <authorList>
            <person name="Zhang J."/>
            <person name="Kudrna D."/>
            <person name="Lee S."/>
            <person name="Talag J."/>
            <person name="Welchert J."/>
            <person name="Wing R.A."/>
        </authorList>
    </citation>
    <scope>NUCLEOTIDE SEQUENCE [LARGE SCALE GENOMIC DNA]</scope>
</reference>
<feature type="signal peptide" evidence="1">
    <location>
        <begin position="1"/>
        <end position="26"/>
    </location>
</feature>
<dbReference type="PANTHER" id="PTHR34838">
    <property type="entry name" value="OS08G0142100 PROTEIN-RELATED"/>
    <property type="match status" value="1"/>
</dbReference>
<protein>
    <recommendedName>
        <fullName evidence="4">Pectinesterase inhibitor domain-containing protein</fullName>
    </recommendedName>
</protein>
<feature type="chain" id="PRO_5002367012" description="Pectinesterase inhibitor domain-containing protein" evidence="1">
    <location>
        <begin position="27"/>
        <end position="188"/>
    </location>
</feature>
<proteinExistence type="predicted"/>